<name>B0NNM4_BACSE</name>
<gene>
    <name evidence="1" type="ORF">BACSTE_01239</name>
</gene>
<reference evidence="1 2" key="2">
    <citation type="submission" date="2007-11" db="EMBL/GenBank/DDBJ databases">
        <authorList>
            <person name="Fulton L."/>
            <person name="Clifton S."/>
            <person name="Fulton B."/>
            <person name="Xu J."/>
            <person name="Minx P."/>
            <person name="Pepin K.H."/>
            <person name="Johnson M."/>
            <person name="Thiruvilangam P."/>
            <person name="Bhonagiri V."/>
            <person name="Nash W.E."/>
            <person name="Mardis E.R."/>
            <person name="Wilson R.K."/>
        </authorList>
    </citation>
    <scope>NUCLEOTIDE SEQUENCE [LARGE SCALE GENOMIC DNA]</scope>
    <source>
        <strain evidence="1 2">ATCC 43183</strain>
    </source>
</reference>
<sequence>MFSIIILLFIIVLLFTYVFNIMEKWNRLKEFRATFKSCANV</sequence>
<evidence type="ECO:0000313" key="1">
    <source>
        <dbReference type="EMBL" id="EDS15794.1"/>
    </source>
</evidence>
<organism evidence="1 2">
    <name type="scientific">Bacteroides stercoris ATCC 43183</name>
    <dbReference type="NCBI Taxonomy" id="449673"/>
    <lineage>
        <taxon>Bacteria</taxon>
        <taxon>Pseudomonadati</taxon>
        <taxon>Bacteroidota</taxon>
        <taxon>Bacteroidia</taxon>
        <taxon>Bacteroidales</taxon>
        <taxon>Bacteroidaceae</taxon>
        <taxon>Bacteroides</taxon>
    </lineage>
</organism>
<reference evidence="1 2" key="1">
    <citation type="submission" date="2007-11" db="EMBL/GenBank/DDBJ databases">
        <title>Draft genome sequence of Bacteroides stercoris(ATCC 43183).</title>
        <authorList>
            <person name="Sudarsanam P."/>
            <person name="Ley R."/>
            <person name="Guruge J."/>
            <person name="Turnbaugh P.J."/>
            <person name="Mahowald M."/>
            <person name="Liep D."/>
            <person name="Gordon J."/>
        </authorList>
    </citation>
    <scope>NUCLEOTIDE SEQUENCE [LARGE SCALE GENOMIC DNA]</scope>
    <source>
        <strain evidence="1 2">ATCC 43183</strain>
    </source>
</reference>
<evidence type="ECO:0000313" key="2">
    <source>
        <dbReference type="Proteomes" id="UP000004713"/>
    </source>
</evidence>
<protein>
    <submittedName>
        <fullName evidence="1">Uncharacterized protein</fullName>
    </submittedName>
</protein>
<dbReference type="EMBL" id="ABFZ02000018">
    <property type="protein sequence ID" value="EDS15794.1"/>
    <property type="molecule type" value="Genomic_DNA"/>
</dbReference>
<accession>B0NNM4</accession>
<proteinExistence type="predicted"/>
<dbReference type="AlphaFoldDB" id="B0NNM4"/>
<dbReference type="HOGENOM" id="CLU_3265996_0_0_10"/>
<comment type="caution">
    <text evidence="1">The sequence shown here is derived from an EMBL/GenBank/DDBJ whole genome shotgun (WGS) entry which is preliminary data.</text>
</comment>
<dbReference type="Proteomes" id="UP000004713">
    <property type="component" value="Unassembled WGS sequence"/>
</dbReference>